<dbReference type="Gene3D" id="1.10.4160.10">
    <property type="entry name" value="Hydantoin permease"/>
    <property type="match status" value="1"/>
</dbReference>
<evidence type="ECO:0000256" key="4">
    <source>
        <dbReference type="ARBA" id="ARBA00022553"/>
    </source>
</evidence>
<dbReference type="GeneID" id="41988651"/>
<dbReference type="Pfam" id="PF02133">
    <property type="entry name" value="Transp_cyt_pur"/>
    <property type="match status" value="1"/>
</dbReference>
<dbReference type="AlphaFoldDB" id="A0A8H8QWH0"/>
<feature type="transmembrane region" description="Helical" evidence="10">
    <location>
        <begin position="431"/>
        <end position="452"/>
    </location>
</feature>
<keyword evidence="12" id="KW-1185">Reference proteome</keyword>
<evidence type="ECO:0000256" key="10">
    <source>
        <dbReference type="SAM" id="Phobius"/>
    </source>
</evidence>
<evidence type="ECO:0000256" key="5">
    <source>
        <dbReference type="ARBA" id="ARBA00022692"/>
    </source>
</evidence>
<dbReference type="GO" id="GO:0000329">
    <property type="term" value="C:fungal-type vacuole membrane"/>
    <property type="evidence" value="ECO:0007669"/>
    <property type="project" value="TreeGrafter"/>
</dbReference>
<sequence length="542" mass="58514">MSDFVHGPQADVRPSHDAKRRSHDLESGSPDLELKGEHVASDSVQADENDEVIRARELQQKTGILRKLRAGEEWLDEKMGIETQGVDRIHEEDKKPPSIINVFFMWWSVTCHVGTLPIGVLGPEFGLSLNQSIAGIVVGTVLGAICTAYCGTLGPKLGLRAIATSRYSFGFYGAKLCSVLNVIIGGGFAVVNVVVVGQILAAVSNYTMSIAVGCVIIAIIGYVISIFGFAIIHTYEKYSWIVAFILLCVLIGEVGDKVDASIPAEDTGLSYSGSMLSFIALCFSSSSGWCSIAADYYCNYPANTKSWKIFFLTVFGISIPTIFVTVIGACLGNVALSGAEANPGLALAYEDHQLGGLLRECFHPMGFSKFCLVLLVFSVLGNNVAVNYSSGLSLQLLGHYFHAVPRFIWSFINALVIAVLAIAGREHLSTIVSNFVSLLGYWTISFTLILLVEDKWFRRVEGYNLNVWDVPGGLPWGLAAVVALLAGYLAGGVTGMAQTWYIGPIAAKFGGFGGDVGIYLSGVITLVVYPPARWYERKRTGR</sequence>
<dbReference type="FunFam" id="1.10.4160.10:FF:000002">
    <property type="entry name" value="Purine-cytosine permease fcyB"/>
    <property type="match status" value="1"/>
</dbReference>
<dbReference type="PANTHER" id="PTHR31806:SF7">
    <property type="entry name" value="TRANSPORTER, PUTATIVE (AFU_ORTHOLOGUE AFUA_2G04690)-RELATED"/>
    <property type="match status" value="1"/>
</dbReference>
<evidence type="ECO:0000256" key="6">
    <source>
        <dbReference type="ARBA" id="ARBA00022989"/>
    </source>
</evidence>
<reference evidence="11 12" key="1">
    <citation type="submission" date="2018-05" db="EMBL/GenBank/DDBJ databases">
        <title>Genome sequencing and assembly of the regulated plant pathogen Lachnellula willkommii and related sister species for the development of diagnostic species identification markers.</title>
        <authorList>
            <person name="Giroux E."/>
            <person name="Bilodeau G."/>
        </authorList>
    </citation>
    <scope>NUCLEOTIDE SEQUENCE [LARGE SCALE GENOMIC DNA]</scope>
    <source>
        <strain evidence="11 12">CBS 185.66</strain>
    </source>
</reference>
<feature type="transmembrane region" description="Helical" evidence="10">
    <location>
        <begin position="407"/>
        <end position="425"/>
    </location>
</feature>
<keyword evidence="7 8" id="KW-0472">Membrane</keyword>
<evidence type="ECO:0000256" key="1">
    <source>
        <dbReference type="ARBA" id="ARBA00004141"/>
    </source>
</evidence>
<dbReference type="GO" id="GO:0015851">
    <property type="term" value="P:nucleobase transport"/>
    <property type="evidence" value="ECO:0007669"/>
    <property type="project" value="UniProtKB-ARBA"/>
</dbReference>
<accession>A0A8H8QWH0</accession>
<dbReference type="Proteomes" id="UP000431533">
    <property type="component" value="Unassembled WGS sequence"/>
</dbReference>
<dbReference type="GO" id="GO:0022857">
    <property type="term" value="F:transmembrane transporter activity"/>
    <property type="evidence" value="ECO:0007669"/>
    <property type="project" value="InterPro"/>
</dbReference>
<feature type="region of interest" description="Disordered" evidence="9">
    <location>
        <begin position="1"/>
        <end position="46"/>
    </location>
</feature>
<dbReference type="InterPro" id="IPR026030">
    <property type="entry name" value="Pur-cyt_permease_Fcy2/21/22"/>
</dbReference>
<evidence type="ECO:0000313" key="12">
    <source>
        <dbReference type="Proteomes" id="UP000431533"/>
    </source>
</evidence>
<feature type="transmembrane region" description="Helical" evidence="10">
    <location>
        <begin position="98"/>
        <end position="121"/>
    </location>
</feature>
<feature type="transmembrane region" description="Helical" evidence="10">
    <location>
        <begin position="133"/>
        <end position="155"/>
    </location>
</feature>
<keyword evidence="5 10" id="KW-0812">Transmembrane</keyword>
<organism evidence="11 12">
    <name type="scientific">Lachnellula hyalina</name>
    <dbReference type="NCBI Taxonomy" id="1316788"/>
    <lineage>
        <taxon>Eukaryota</taxon>
        <taxon>Fungi</taxon>
        <taxon>Dikarya</taxon>
        <taxon>Ascomycota</taxon>
        <taxon>Pezizomycotina</taxon>
        <taxon>Leotiomycetes</taxon>
        <taxon>Helotiales</taxon>
        <taxon>Lachnaceae</taxon>
        <taxon>Lachnellula</taxon>
    </lineage>
</organism>
<evidence type="ECO:0000256" key="3">
    <source>
        <dbReference type="ARBA" id="ARBA00022448"/>
    </source>
</evidence>
<feature type="transmembrane region" description="Helical" evidence="10">
    <location>
        <begin position="206"/>
        <end position="231"/>
    </location>
</feature>
<protein>
    <submittedName>
        <fullName evidence="11">Vitamin B6 transporter</fullName>
    </submittedName>
</protein>
<keyword evidence="3 8" id="KW-0813">Transport</keyword>
<dbReference type="PANTHER" id="PTHR31806">
    <property type="entry name" value="PURINE-CYTOSINE PERMEASE FCY2-RELATED"/>
    <property type="match status" value="1"/>
</dbReference>
<dbReference type="EMBL" id="QGMH01000149">
    <property type="protein sequence ID" value="TVY24029.1"/>
    <property type="molecule type" value="Genomic_DNA"/>
</dbReference>
<comment type="caution">
    <text evidence="11">The sequence shown here is derived from an EMBL/GenBank/DDBJ whole genome shotgun (WGS) entry which is preliminary data.</text>
</comment>
<dbReference type="PIRSF" id="PIRSF002744">
    <property type="entry name" value="Pur-cyt_permease"/>
    <property type="match status" value="1"/>
</dbReference>
<feature type="transmembrane region" description="Helical" evidence="10">
    <location>
        <begin position="367"/>
        <end position="386"/>
    </location>
</feature>
<dbReference type="GO" id="GO:0005886">
    <property type="term" value="C:plasma membrane"/>
    <property type="evidence" value="ECO:0007669"/>
    <property type="project" value="TreeGrafter"/>
</dbReference>
<dbReference type="OrthoDB" id="5428495at2759"/>
<keyword evidence="6 10" id="KW-1133">Transmembrane helix</keyword>
<comment type="subcellular location">
    <subcellularLocation>
        <location evidence="1">Membrane</location>
        <topology evidence="1">Multi-pass membrane protein</topology>
    </subcellularLocation>
</comment>
<dbReference type="InterPro" id="IPR001248">
    <property type="entry name" value="Pur-cyt_permease"/>
</dbReference>
<name>A0A8H8QWH0_9HELO</name>
<gene>
    <name evidence="11" type="primary">TPN1</name>
    <name evidence="11" type="ORF">LHYA1_G008453</name>
</gene>
<evidence type="ECO:0000256" key="9">
    <source>
        <dbReference type="SAM" id="MobiDB-lite"/>
    </source>
</evidence>
<evidence type="ECO:0000313" key="11">
    <source>
        <dbReference type="EMBL" id="TVY24029.1"/>
    </source>
</evidence>
<feature type="transmembrane region" description="Helical" evidence="10">
    <location>
        <begin position="309"/>
        <end position="336"/>
    </location>
</feature>
<evidence type="ECO:0000256" key="8">
    <source>
        <dbReference type="PIRNR" id="PIRNR002744"/>
    </source>
</evidence>
<feature type="transmembrane region" description="Helical" evidence="10">
    <location>
        <begin position="509"/>
        <end position="529"/>
    </location>
</feature>
<feature type="transmembrane region" description="Helical" evidence="10">
    <location>
        <begin position="473"/>
        <end position="497"/>
    </location>
</feature>
<dbReference type="RefSeq" id="XP_031002817.1">
    <property type="nucleotide sequence ID" value="XM_031153373.1"/>
</dbReference>
<feature type="transmembrane region" description="Helical" evidence="10">
    <location>
        <begin position="275"/>
        <end position="297"/>
    </location>
</feature>
<comment type="similarity">
    <text evidence="2 8">Belongs to the purine-cytosine permease (2.A.39) family.</text>
</comment>
<feature type="transmembrane region" description="Helical" evidence="10">
    <location>
        <begin position="176"/>
        <end position="200"/>
    </location>
</feature>
<evidence type="ECO:0000256" key="7">
    <source>
        <dbReference type="ARBA" id="ARBA00023136"/>
    </source>
</evidence>
<evidence type="ECO:0000256" key="2">
    <source>
        <dbReference type="ARBA" id="ARBA00008974"/>
    </source>
</evidence>
<feature type="transmembrane region" description="Helical" evidence="10">
    <location>
        <begin position="238"/>
        <end position="255"/>
    </location>
</feature>
<proteinExistence type="inferred from homology"/>
<keyword evidence="4" id="KW-0597">Phosphoprotein</keyword>